<dbReference type="GO" id="GO:0060090">
    <property type="term" value="F:molecular adaptor activity"/>
    <property type="evidence" value="ECO:0007669"/>
    <property type="project" value="InterPro"/>
</dbReference>
<dbReference type="PANTHER" id="PTHR23346">
    <property type="entry name" value="TRANSLATIONAL ACTIVATOR GCN1-RELATED"/>
    <property type="match status" value="1"/>
</dbReference>
<gene>
    <name evidence="4" type="ORF">AYBTSS11_LOCUS23240</name>
</gene>
<evidence type="ECO:0000313" key="4">
    <source>
        <dbReference type="EMBL" id="CAJ1971241.1"/>
    </source>
</evidence>
<dbReference type="GO" id="GO:0036503">
    <property type="term" value="P:ERAD pathway"/>
    <property type="evidence" value="ECO:0007669"/>
    <property type="project" value="TreeGrafter"/>
</dbReference>
<evidence type="ECO:0000259" key="3">
    <source>
        <dbReference type="Pfam" id="PF23702"/>
    </source>
</evidence>
<evidence type="ECO:0000313" key="5">
    <source>
        <dbReference type="Proteomes" id="UP001189624"/>
    </source>
</evidence>
<sequence>MNPIQDFSPKKIVSFLSNKIHCSLKTPYGFLASLLTIKFSEMITIEESEVRFCAVRWATSLFDLQHCPSRFICMLGAADAKLDIREMALEGLCLLKSESQIIGFVYPNLGTMLDYILRQQPKLLESRETREQNLVFSLNTYVAMIKFLLKCFESELDQNKSFGGSSEFMSSVKTLCSILEHSMSFEGSVEMHANASKALLIIGSHMPEVVASHFAAKVSWLKQLLSHVDWDTRESIARLLGIVSSALPIPDHGALCAIGYVTANYLSTTPMPEILLQDTIRCLVDVVNSETSALAATAMQALGHIGLRIPLPPLDDSNSGKLKPDSLMSLF</sequence>
<dbReference type="InterPro" id="IPR011989">
    <property type="entry name" value="ARM-like"/>
</dbReference>
<keyword evidence="1" id="KW-0677">Repeat</keyword>
<feature type="domain" description="ECM29 ARM-like repeats" evidence="3">
    <location>
        <begin position="156"/>
        <end position="246"/>
    </location>
</feature>
<dbReference type="InterPro" id="IPR024372">
    <property type="entry name" value="Ecm29_N"/>
</dbReference>
<dbReference type="InterPro" id="IPR016024">
    <property type="entry name" value="ARM-type_fold"/>
</dbReference>
<dbReference type="SUPFAM" id="SSF48371">
    <property type="entry name" value="ARM repeat"/>
    <property type="match status" value="1"/>
</dbReference>
<name>A0AA86VN77_9FABA</name>
<dbReference type="PANTHER" id="PTHR23346:SF19">
    <property type="entry name" value="PROTEASOME ADAPTER AND SCAFFOLD PROTEIN ECM29"/>
    <property type="match status" value="1"/>
</dbReference>
<dbReference type="InterPro" id="IPR055444">
    <property type="entry name" value="ARM_ECM29"/>
</dbReference>
<dbReference type="Pfam" id="PF23702">
    <property type="entry name" value="ARM_ECM29"/>
    <property type="match status" value="1"/>
</dbReference>
<dbReference type="GO" id="GO:0005634">
    <property type="term" value="C:nucleus"/>
    <property type="evidence" value="ECO:0007669"/>
    <property type="project" value="TreeGrafter"/>
</dbReference>
<dbReference type="GO" id="GO:0005737">
    <property type="term" value="C:cytoplasm"/>
    <property type="evidence" value="ECO:0007669"/>
    <property type="project" value="TreeGrafter"/>
</dbReference>
<accession>A0AA86VN77</accession>
<feature type="domain" description="Proteasome component Ecm29 N-terminal" evidence="2">
    <location>
        <begin position="44"/>
        <end position="76"/>
    </location>
</feature>
<keyword evidence="5" id="KW-1185">Reference proteome</keyword>
<dbReference type="Pfam" id="PF13001">
    <property type="entry name" value="ECM29_N"/>
    <property type="match status" value="1"/>
</dbReference>
<reference evidence="4" key="1">
    <citation type="submission" date="2023-10" db="EMBL/GenBank/DDBJ databases">
        <authorList>
            <person name="Domelevo Entfellner J.-B."/>
        </authorList>
    </citation>
    <scope>NUCLEOTIDE SEQUENCE</scope>
</reference>
<proteinExistence type="predicted"/>
<dbReference type="Gene3D" id="1.25.10.10">
    <property type="entry name" value="Leucine-rich Repeat Variant"/>
    <property type="match status" value="1"/>
</dbReference>
<dbReference type="AlphaFoldDB" id="A0AA86VN77"/>
<organism evidence="4 5">
    <name type="scientific">Sphenostylis stenocarpa</name>
    <dbReference type="NCBI Taxonomy" id="92480"/>
    <lineage>
        <taxon>Eukaryota</taxon>
        <taxon>Viridiplantae</taxon>
        <taxon>Streptophyta</taxon>
        <taxon>Embryophyta</taxon>
        <taxon>Tracheophyta</taxon>
        <taxon>Spermatophyta</taxon>
        <taxon>Magnoliopsida</taxon>
        <taxon>eudicotyledons</taxon>
        <taxon>Gunneridae</taxon>
        <taxon>Pentapetalae</taxon>
        <taxon>rosids</taxon>
        <taxon>fabids</taxon>
        <taxon>Fabales</taxon>
        <taxon>Fabaceae</taxon>
        <taxon>Papilionoideae</taxon>
        <taxon>50 kb inversion clade</taxon>
        <taxon>NPAAA clade</taxon>
        <taxon>indigoferoid/millettioid clade</taxon>
        <taxon>Phaseoleae</taxon>
        <taxon>Sphenostylis</taxon>
    </lineage>
</organism>
<dbReference type="Proteomes" id="UP001189624">
    <property type="component" value="Chromosome 8"/>
</dbReference>
<dbReference type="Gramene" id="rna-AYBTSS11_LOCUS23240">
    <property type="protein sequence ID" value="CAJ1971241.1"/>
    <property type="gene ID" value="gene-AYBTSS11_LOCUS23240"/>
</dbReference>
<evidence type="ECO:0000259" key="2">
    <source>
        <dbReference type="Pfam" id="PF13001"/>
    </source>
</evidence>
<dbReference type="GO" id="GO:0043248">
    <property type="term" value="P:proteasome assembly"/>
    <property type="evidence" value="ECO:0007669"/>
    <property type="project" value="InterPro"/>
</dbReference>
<protein>
    <submittedName>
        <fullName evidence="4">Uncharacterized protein</fullName>
    </submittedName>
</protein>
<dbReference type="EMBL" id="OY731405">
    <property type="protein sequence ID" value="CAJ1971241.1"/>
    <property type="molecule type" value="Genomic_DNA"/>
</dbReference>
<evidence type="ECO:0000256" key="1">
    <source>
        <dbReference type="ARBA" id="ARBA00022737"/>
    </source>
</evidence>